<geneLocation type="plasmid" evidence="2 3">
    <name>pFA11</name>
</geneLocation>
<dbReference type="GO" id="GO:0005524">
    <property type="term" value="F:ATP binding"/>
    <property type="evidence" value="ECO:0007669"/>
    <property type="project" value="InterPro"/>
</dbReference>
<dbReference type="Proteomes" id="UP001348817">
    <property type="component" value="Plasmid pFA11"/>
</dbReference>
<keyword evidence="2" id="KW-0614">Plasmid</keyword>
<evidence type="ECO:0000313" key="2">
    <source>
        <dbReference type="EMBL" id="BDD13059.1"/>
    </source>
</evidence>
<dbReference type="SUPFAM" id="SSF52540">
    <property type="entry name" value="P-loop containing nucleoside triphosphate hydrolases"/>
    <property type="match status" value="1"/>
</dbReference>
<dbReference type="AlphaFoldDB" id="A0AAU9D3A5"/>
<dbReference type="InterPro" id="IPR003959">
    <property type="entry name" value="ATPase_AAA_core"/>
</dbReference>
<feature type="domain" description="ATPase AAA-type core" evidence="1">
    <location>
        <begin position="51"/>
        <end position="173"/>
    </location>
</feature>
<feature type="domain" description="ATPase AAA-type core" evidence="1">
    <location>
        <begin position="271"/>
        <end position="381"/>
    </location>
</feature>
<sequence length="449" mass="51954">MIRYFKVRNYGSIRDERVLDMEATDDATLEDYYCVTARDAERREPVRLLKLAVLYGPNASGKSTVLEALEAFRDLHLQPNQKKHEEIGVYNPFLFDGRSGGEPTELELDFFVKDRDSGDYVEYRYTVKFDRRYILEERLLHWPNHREAEVFSRTTDLDAELSRISWGSTVKDDQKYKDGLELHTIPNVTVLGAYSGVNARIDALEKVSAWMRERWMPGIGPKTRLFEWAKRQIRNEEGGRAILRELINKADFHINDFDVVEEDAPTEALKKLLDAFGREDDRREGIKDAKMLRADFEHTVRHQGEERRYTLSERRESGGTRRFVGLGAVIQKMILGHRDLATIDEVETSLHVDLLKHYILVFLRNTGESQLICTTHDVSLLRERDMLREDAVWFTEKQDDGTTDLFCLSDFDSRTFRKGSSIYNAYMNGKLGAKPNLGSAHIDKTGLDD</sequence>
<dbReference type="GO" id="GO:0016887">
    <property type="term" value="F:ATP hydrolysis activity"/>
    <property type="evidence" value="ECO:0007669"/>
    <property type="project" value="InterPro"/>
</dbReference>
<dbReference type="Gene3D" id="3.40.50.300">
    <property type="entry name" value="P-loop containing nucleotide triphosphate hydrolases"/>
    <property type="match status" value="1"/>
</dbReference>
<name>A0AAU9D3A5_9BACT</name>
<evidence type="ECO:0000259" key="1">
    <source>
        <dbReference type="Pfam" id="PF13304"/>
    </source>
</evidence>
<proteinExistence type="predicted"/>
<protein>
    <recommendedName>
        <fullName evidence="1">ATPase AAA-type core domain-containing protein</fullName>
    </recommendedName>
</protein>
<reference evidence="2 3" key="1">
    <citation type="submission" date="2021-12" db="EMBL/GenBank/DDBJ databases">
        <title>Genome sequencing of bacteria with rrn-lacking chromosome and rrn-plasmid.</title>
        <authorList>
            <person name="Anda M."/>
            <person name="Iwasaki W."/>
        </authorList>
    </citation>
    <scope>NUCLEOTIDE SEQUENCE [LARGE SCALE GENOMIC DNA]</scope>
    <source>
        <strain evidence="2 3">DSM 100852</strain>
        <plasmid evidence="2 3">pFA11</plasmid>
    </source>
</reference>
<dbReference type="EMBL" id="AP025325">
    <property type="protein sequence ID" value="BDD13059.1"/>
    <property type="molecule type" value="Genomic_DNA"/>
</dbReference>
<organism evidence="2 3">
    <name type="scientific">Fulvitalea axinellae</name>
    <dbReference type="NCBI Taxonomy" id="1182444"/>
    <lineage>
        <taxon>Bacteria</taxon>
        <taxon>Pseudomonadati</taxon>
        <taxon>Bacteroidota</taxon>
        <taxon>Cytophagia</taxon>
        <taxon>Cytophagales</taxon>
        <taxon>Persicobacteraceae</taxon>
        <taxon>Fulvitalea</taxon>
    </lineage>
</organism>
<dbReference type="PANTHER" id="PTHR40396:SF1">
    <property type="entry name" value="ATPASE AAA-TYPE CORE DOMAIN-CONTAINING PROTEIN"/>
    <property type="match status" value="1"/>
</dbReference>
<dbReference type="KEGG" id="fax:FUAX_54910"/>
<keyword evidence="3" id="KW-1185">Reference proteome</keyword>
<dbReference type="RefSeq" id="WP_338396277.1">
    <property type="nucleotide sequence ID" value="NZ_AP025325.1"/>
</dbReference>
<dbReference type="Pfam" id="PF13304">
    <property type="entry name" value="AAA_21"/>
    <property type="match status" value="2"/>
</dbReference>
<dbReference type="InterPro" id="IPR027417">
    <property type="entry name" value="P-loop_NTPase"/>
</dbReference>
<gene>
    <name evidence="2" type="primary">abiLI</name>
    <name evidence="2" type="ORF">FUAX_54910</name>
</gene>
<accession>A0AAU9D3A5</accession>
<evidence type="ECO:0000313" key="3">
    <source>
        <dbReference type="Proteomes" id="UP001348817"/>
    </source>
</evidence>
<dbReference type="PANTHER" id="PTHR40396">
    <property type="entry name" value="ATPASE-LIKE PROTEIN"/>
    <property type="match status" value="1"/>
</dbReference>